<dbReference type="Proteomes" id="UP000579153">
    <property type="component" value="Unassembled WGS sequence"/>
</dbReference>
<evidence type="ECO:0000256" key="1">
    <source>
        <dbReference type="SAM" id="MobiDB-lite"/>
    </source>
</evidence>
<evidence type="ECO:0000313" key="2">
    <source>
        <dbReference type="EMBL" id="MBB5778364.1"/>
    </source>
</evidence>
<organism evidence="2 3">
    <name type="scientific">Nonomuraea jabiensis</name>
    <dbReference type="NCBI Taxonomy" id="882448"/>
    <lineage>
        <taxon>Bacteria</taxon>
        <taxon>Bacillati</taxon>
        <taxon>Actinomycetota</taxon>
        <taxon>Actinomycetes</taxon>
        <taxon>Streptosporangiales</taxon>
        <taxon>Streptosporangiaceae</taxon>
        <taxon>Nonomuraea</taxon>
    </lineage>
</organism>
<accession>A0A7W9LC55</accession>
<reference evidence="2 3" key="1">
    <citation type="submission" date="2020-08" db="EMBL/GenBank/DDBJ databases">
        <title>Sequencing the genomes of 1000 actinobacteria strains.</title>
        <authorList>
            <person name="Klenk H.-P."/>
        </authorList>
    </citation>
    <scope>NUCLEOTIDE SEQUENCE [LARGE SCALE GENOMIC DNA]</scope>
    <source>
        <strain evidence="2 3">DSM 45507</strain>
    </source>
</reference>
<dbReference type="EMBL" id="JACHMB010000001">
    <property type="protein sequence ID" value="MBB5778364.1"/>
    <property type="molecule type" value="Genomic_DNA"/>
</dbReference>
<evidence type="ECO:0000313" key="3">
    <source>
        <dbReference type="Proteomes" id="UP000579153"/>
    </source>
</evidence>
<dbReference type="AlphaFoldDB" id="A0A7W9LC55"/>
<protein>
    <submittedName>
        <fullName evidence="2">Uncharacterized protein</fullName>
    </submittedName>
</protein>
<feature type="region of interest" description="Disordered" evidence="1">
    <location>
        <begin position="1"/>
        <end position="41"/>
    </location>
</feature>
<gene>
    <name evidence="2" type="ORF">HD596_005120</name>
</gene>
<name>A0A7W9LC55_9ACTN</name>
<keyword evidence="3" id="KW-1185">Reference proteome</keyword>
<sequence length="41" mass="4359">MCGKSSGTRLHGPIGQQRVGRVDRGLAPEPGAVRGETILDW</sequence>
<proteinExistence type="predicted"/>
<comment type="caution">
    <text evidence="2">The sequence shown here is derived from an EMBL/GenBank/DDBJ whole genome shotgun (WGS) entry which is preliminary data.</text>
</comment>